<dbReference type="InterPro" id="IPR050162">
    <property type="entry name" value="MsrA_MetSO_reductase"/>
</dbReference>
<dbReference type="Proteomes" id="UP000515928">
    <property type="component" value="Chromosome"/>
</dbReference>
<dbReference type="RefSeq" id="WP_187534384.1">
    <property type="nucleotide sequence ID" value="NZ_CBCSHU010000001.1"/>
</dbReference>
<evidence type="ECO:0000313" key="7">
    <source>
        <dbReference type="Proteomes" id="UP000515928"/>
    </source>
</evidence>
<keyword evidence="1 4" id="KW-0560">Oxidoreductase</keyword>
<dbReference type="InterPro" id="IPR002569">
    <property type="entry name" value="Met_Sox_Rdtase_MsrA_dom"/>
</dbReference>
<organism evidence="6 7">
    <name type="scientific">Erysipelothrix inopinata</name>
    <dbReference type="NCBI Taxonomy" id="225084"/>
    <lineage>
        <taxon>Bacteria</taxon>
        <taxon>Bacillati</taxon>
        <taxon>Bacillota</taxon>
        <taxon>Erysipelotrichia</taxon>
        <taxon>Erysipelotrichales</taxon>
        <taxon>Erysipelotrichaceae</taxon>
        <taxon>Erysipelothrix</taxon>
    </lineage>
</organism>
<feature type="active site" evidence="4">
    <location>
        <position position="10"/>
    </location>
</feature>
<evidence type="ECO:0000256" key="1">
    <source>
        <dbReference type="ARBA" id="ARBA00023002"/>
    </source>
</evidence>
<feature type="domain" description="Peptide methionine sulphoxide reductase MsrA" evidence="5">
    <location>
        <begin position="3"/>
        <end position="153"/>
    </location>
</feature>
<comment type="similarity">
    <text evidence="4">Belongs to the MsrA Met sulfoxide reductase family.</text>
</comment>
<dbReference type="Gene3D" id="3.30.1060.10">
    <property type="entry name" value="Peptide methionine sulphoxide reductase MsrA"/>
    <property type="match status" value="1"/>
</dbReference>
<proteinExistence type="inferred from homology"/>
<comment type="function">
    <text evidence="4">Has an important function as a repair enzyme for proteins that have been inactivated by oxidation. Catalyzes the reversible oxidation-reduction of methionine sulfoxide in proteins to methionine.</text>
</comment>
<evidence type="ECO:0000313" key="6">
    <source>
        <dbReference type="EMBL" id="QNN61184.1"/>
    </source>
</evidence>
<dbReference type="PANTHER" id="PTHR42799">
    <property type="entry name" value="MITOCHONDRIAL PEPTIDE METHIONINE SULFOXIDE REDUCTASE"/>
    <property type="match status" value="1"/>
</dbReference>
<dbReference type="NCBIfam" id="TIGR00401">
    <property type="entry name" value="msrA"/>
    <property type="match status" value="1"/>
</dbReference>
<accession>A0A7G9S009</accession>
<dbReference type="AlphaFoldDB" id="A0A7G9S009"/>
<sequence length="166" mass="18898">MKEIVLAGGCFWGVAEYYRRLKGVVDTETGYANGNQDTVSYEAVCTGKTGHAEVVKIKYDETQISLNQILDHLFRMIDPLSLNQQGNDKGTQYRTGIYYENDDDLKIITDVVAKQQQNFSLPIQVEVTPLENYCSAEDYHQDYLVKNPQGYCHINFGLIQKDELKS</sequence>
<dbReference type="KEGG" id="eio:H9L01_02115"/>
<comment type="catalytic activity">
    <reaction evidence="3 4">
        <text>[thioredoxin]-disulfide + L-methionine + H2O = L-methionine (S)-S-oxide + [thioredoxin]-dithiol</text>
        <dbReference type="Rhea" id="RHEA:19993"/>
        <dbReference type="Rhea" id="RHEA-COMP:10698"/>
        <dbReference type="Rhea" id="RHEA-COMP:10700"/>
        <dbReference type="ChEBI" id="CHEBI:15377"/>
        <dbReference type="ChEBI" id="CHEBI:29950"/>
        <dbReference type="ChEBI" id="CHEBI:50058"/>
        <dbReference type="ChEBI" id="CHEBI:57844"/>
        <dbReference type="ChEBI" id="CHEBI:58772"/>
        <dbReference type="EC" id="1.8.4.11"/>
    </reaction>
</comment>
<dbReference type="EMBL" id="CP060715">
    <property type="protein sequence ID" value="QNN61184.1"/>
    <property type="molecule type" value="Genomic_DNA"/>
</dbReference>
<dbReference type="Pfam" id="PF01625">
    <property type="entry name" value="PMSR"/>
    <property type="match status" value="1"/>
</dbReference>
<evidence type="ECO:0000259" key="5">
    <source>
        <dbReference type="Pfam" id="PF01625"/>
    </source>
</evidence>
<gene>
    <name evidence="4 6" type="primary">msrA</name>
    <name evidence="6" type="ORF">H9L01_02115</name>
</gene>
<evidence type="ECO:0000256" key="3">
    <source>
        <dbReference type="ARBA" id="ARBA00048782"/>
    </source>
</evidence>
<dbReference type="GO" id="GO:0034599">
    <property type="term" value="P:cellular response to oxidative stress"/>
    <property type="evidence" value="ECO:0007669"/>
    <property type="project" value="TreeGrafter"/>
</dbReference>
<dbReference type="GO" id="GO:0005737">
    <property type="term" value="C:cytoplasm"/>
    <property type="evidence" value="ECO:0007669"/>
    <property type="project" value="TreeGrafter"/>
</dbReference>
<protein>
    <recommendedName>
        <fullName evidence="4">Peptide methionine sulfoxide reductase MsrA</fullName>
        <shortName evidence="4">Protein-methionine-S-oxide reductase</shortName>
        <ecNumber evidence="4">1.8.4.11</ecNumber>
    </recommendedName>
    <alternativeName>
        <fullName evidence="4">Peptide-methionine (S)-S-oxide reductase</fullName>
        <shortName evidence="4">Peptide Met(O) reductase</shortName>
    </alternativeName>
</protein>
<dbReference type="InterPro" id="IPR036509">
    <property type="entry name" value="Met_Sox_Rdtase_MsrA_sf"/>
</dbReference>
<dbReference type="HAMAP" id="MF_01401">
    <property type="entry name" value="MsrA"/>
    <property type="match status" value="1"/>
</dbReference>
<dbReference type="PANTHER" id="PTHR42799:SF2">
    <property type="entry name" value="MITOCHONDRIAL PEPTIDE METHIONINE SULFOXIDE REDUCTASE"/>
    <property type="match status" value="1"/>
</dbReference>
<evidence type="ECO:0000256" key="4">
    <source>
        <dbReference type="HAMAP-Rule" id="MF_01401"/>
    </source>
</evidence>
<name>A0A7G9S009_9FIRM</name>
<comment type="catalytic activity">
    <reaction evidence="2 4">
        <text>L-methionyl-[protein] + [thioredoxin]-disulfide + H2O = L-methionyl-(S)-S-oxide-[protein] + [thioredoxin]-dithiol</text>
        <dbReference type="Rhea" id="RHEA:14217"/>
        <dbReference type="Rhea" id="RHEA-COMP:10698"/>
        <dbReference type="Rhea" id="RHEA-COMP:10700"/>
        <dbReference type="Rhea" id="RHEA-COMP:12313"/>
        <dbReference type="Rhea" id="RHEA-COMP:12315"/>
        <dbReference type="ChEBI" id="CHEBI:15377"/>
        <dbReference type="ChEBI" id="CHEBI:16044"/>
        <dbReference type="ChEBI" id="CHEBI:29950"/>
        <dbReference type="ChEBI" id="CHEBI:44120"/>
        <dbReference type="ChEBI" id="CHEBI:50058"/>
        <dbReference type="EC" id="1.8.4.11"/>
    </reaction>
</comment>
<dbReference type="SUPFAM" id="SSF55068">
    <property type="entry name" value="Peptide methionine sulfoxide reductase"/>
    <property type="match status" value="1"/>
</dbReference>
<reference evidence="6 7" key="1">
    <citation type="submission" date="2020-08" db="EMBL/GenBank/DDBJ databases">
        <title>Genome sequence of Erysipelothrix inopinata DSM 15511T.</title>
        <authorList>
            <person name="Hyun D.-W."/>
            <person name="Bae J.-W."/>
        </authorList>
    </citation>
    <scope>NUCLEOTIDE SEQUENCE [LARGE SCALE GENOMIC DNA]</scope>
    <source>
        <strain evidence="6 7">DSM 15511</strain>
    </source>
</reference>
<dbReference type="EC" id="1.8.4.11" evidence="4"/>
<evidence type="ECO:0000256" key="2">
    <source>
        <dbReference type="ARBA" id="ARBA00047806"/>
    </source>
</evidence>
<keyword evidence="7" id="KW-1185">Reference proteome</keyword>
<dbReference type="GO" id="GO:0008113">
    <property type="term" value="F:peptide-methionine (S)-S-oxide reductase activity"/>
    <property type="evidence" value="ECO:0007669"/>
    <property type="project" value="UniProtKB-UniRule"/>
</dbReference>